<dbReference type="GO" id="GO:0016757">
    <property type="term" value="F:glycosyltransferase activity"/>
    <property type="evidence" value="ECO:0007669"/>
    <property type="project" value="InterPro"/>
</dbReference>
<feature type="region of interest" description="Disordered" evidence="1">
    <location>
        <begin position="508"/>
        <end position="576"/>
    </location>
</feature>
<accession>A0AAV2ZG68</accession>
<evidence type="ECO:0000313" key="3">
    <source>
        <dbReference type="EMBL" id="DBA04740.1"/>
    </source>
</evidence>
<evidence type="ECO:0000256" key="2">
    <source>
        <dbReference type="SAM" id="Phobius"/>
    </source>
</evidence>
<reference evidence="3" key="1">
    <citation type="submission" date="2022-11" db="EMBL/GenBank/DDBJ databases">
        <authorList>
            <person name="Morgan W.R."/>
            <person name="Tartar A."/>
        </authorList>
    </citation>
    <scope>NUCLEOTIDE SEQUENCE</scope>
    <source>
        <strain evidence="3">ARSEF 373</strain>
    </source>
</reference>
<proteinExistence type="predicted"/>
<sequence>MQATALLMVTVISLALLNYYGLTKSMMTRTTMLGDTTELYADRYHVRTSAISNKVRKMAEHGNDTTRMRMIEDANPALDPNVVRSAAPSPARAEDPEHLLKKLYPGNYDDSNIHIVYSTSCYQGHRMLLSATLQLSATRSGQKGPITQIISGCKEEDKAKILEEPRFYYDFRIHFSPGYSPTPVPGVNDDYSPYNKPFSLRDFLLTADPPVKHDIVALIDGDFVFFKPMEVNTGRVMSKYYRGSRNASNVTDEVSRGVAIAQDWRPYMGSGWFAEDNGRAKKLCEGRPCDQVTPEEALEYYAGTGPPYIMTRRDMQLFVEDYCNFVVTGRTMVDDDWMTEMYGYAVAAANHGIRHTVLSNLGVTHPEYENEGNEYWSFIDDNFTANPCADPFNVNLPEDPPIGLHYCQEYGLYPQGREAGGQYFYKYGMPREIIECSSELLALPSADDWNAIDTLFADDPSKRVFKRHEVWTECAVIKSINHALRRLKEAICPSGFNTFQAFKMIREPATPSPEPETEAPSEQDTQPPESSEAEVPVAEIPVEEIPSPELDIGDEGTVPETTDPKPDDPAQQETTS</sequence>
<dbReference type="EMBL" id="DAKRPA010000005">
    <property type="protein sequence ID" value="DBA04740.1"/>
    <property type="molecule type" value="Genomic_DNA"/>
</dbReference>
<reference evidence="3" key="2">
    <citation type="journal article" date="2023" name="Microbiol Resour">
        <title>Decontamination and Annotation of the Draft Genome Sequence of the Oomycete Lagenidium giganteum ARSEF 373.</title>
        <authorList>
            <person name="Morgan W.R."/>
            <person name="Tartar A."/>
        </authorList>
    </citation>
    <scope>NUCLEOTIDE SEQUENCE</scope>
    <source>
        <strain evidence="3">ARSEF 373</strain>
    </source>
</reference>
<evidence type="ECO:0000256" key="1">
    <source>
        <dbReference type="SAM" id="MobiDB-lite"/>
    </source>
</evidence>
<gene>
    <name evidence="3" type="ORF">N0F65_004377</name>
</gene>
<organism evidence="3 4">
    <name type="scientific">Lagenidium giganteum</name>
    <dbReference type="NCBI Taxonomy" id="4803"/>
    <lineage>
        <taxon>Eukaryota</taxon>
        <taxon>Sar</taxon>
        <taxon>Stramenopiles</taxon>
        <taxon>Oomycota</taxon>
        <taxon>Peronosporomycetes</taxon>
        <taxon>Pythiales</taxon>
        <taxon>Pythiaceae</taxon>
    </lineage>
</organism>
<dbReference type="AlphaFoldDB" id="A0AAV2ZG68"/>
<keyword evidence="2" id="KW-0472">Membrane</keyword>
<comment type="caution">
    <text evidence="3">The sequence shown here is derived from an EMBL/GenBank/DDBJ whole genome shotgun (WGS) entry which is preliminary data.</text>
</comment>
<keyword evidence="2" id="KW-0812">Transmembrane</keyword>
<protein>
    <submittedName>
        <fullName evidence="3">Uncharacterized protein</fullName>
    </submittedName>
</protein>
<dbReference type="InterPro" id="IPR044845">
    <property type="entry name" value="HPAT/SRGT1-like"/>
</dbReference>
<keyword evidence="4" id="KW-1185">Reference proteome</keyword>
<name>A0AAV2ZG68_9STRA</name>
<dbReference type="Proteomes" id="UP001146120">
    <property type="component" value="Unassembled WGS sequence"/>
</dbReference>
<evidence type="ECO:0000313" key="4">
    <source>
        <dbReference type="Proteomes" id="UP001146120"/>
    </source>
</evidence>
<feature type="transmembrane region" description="Helical" evidence="2">
    <location>
        <begin position="6"/>
        <end position="22"/>
    </location>
</feature>
<dbReference type="PANTHER" id="PTHR31485:SF7">
    <property type="entry name" value="PEPTIDYL SERINE ALPHA-GALACTOSYLTRANSFERASE"/>
    <property type="match status" value="1"/>
</dbReference>
<keyword evidence="2" id="KW-1133">Transmembrane helix</keyword>
<feature type="compositionally biased region" description="Low complexity" evidence="1">
    <location>
        <begin position="533"/>
        <end position="549"/>
    </location>
</feature>
<dbReference type="PANTHER" id="PTHR31485">
    <property type="entry name" value="PEPTIDYL SERINE ALPHA-GALACTOSYLTRANSFERASE"/>
    <property type="match status" value="1"/>
</dbReference>